<proteinExistence type="predicted"/>
<keyword evidence="3" id="KW-1185">Reference proteome</keyword>
<evidence type="ECO:0000313" key="3">
    <source>
        <dbReference type="Proteomes" id="UP000238479"/>
    </source>
</evidence>
<gene>
    <name evidence="2" type="ORF">RchiOBHm_Chr6g0258961</name>
</gene>
<accession>A0A2P6PMS2</accession>
<evidence type="ECO:0000256" key="1">
    <source>
        <dbReference type="SAM" id="Phobius"/>
    </source>
</evidence>
<dbReference type="AlphaFoldDB" id="A0A2P6PMS2"/>
<comment type="caution">
    <text evidence="2">The sequence shown here is derived from an EMBL/GenBank/DDBJ whole genome shotgun (WGS) entry which is preliminary data.</text>
</comment>
<dbReference type="Proteomes" id="UP000238479">
    <property type="component" value="Chromosome 6"/>
</dbReference>
<keyword evidence="1" id="KW-0812">Transmembrane</keyword>
<reference evidence="2 3" key="1">
    <citation type="journal article" date="2018" name="Nat. Genet.">
        <title>The Rosa genome provides new insights in the design of modern roses.</title>
        <authorList>
            <person name="Bendahmane M."/>
        </authorList>
    </citation>
    <scope>NUCLEOTIDE SEQUENCE [LARGE SCALE GENOMIC DNA]</scope>
    <source>
        <strain evidence="3">cv. Old Blush</strain>
    </source>
</reference>
<name>A0A2P6PMS2_ROSCH</name>
<sequence length="84" mass="9508">MIWAAVSALTSYRPNQTVFLARQNEGRPSAGDQAQKLAQGLKNHFTYASCWSFIPFLIFYILKVCSFSKVTSVCYPRPLLLAFQ</sequence>
<feature type="transmembrane region" description="Helical" evidence="1">
    <location>
        <begin position="45"/>
        <end position="62"/>
    </location>
</feature>
<evidence type="ECO:0000313" key="2">
    <source>
        <dbReference type="EMBL" id="PRQ23221.1"/>
    </source>
</evidence>
<dbReference type="Gramene" id="PRQ23221">
    <property type="protein sequence ID" value="PRQ23221"/>
    <property type="gene ID" value="RchiOBHm_Chr6g0258961"/>
</dbReference>
<keyword evidence="1" id="KW-0472">Membrane</keyword>
<keyword evidence="1" id="KW-1133">Transmembrane helix</keyword>
<organism evidence="2 3">
    <name type="scientific">Rosa chinensis</name>
    <name type="common">China rose</name>
    <dbReference type="NCBI Taxonomy" id="74649"/>
    <lineage>
        <taxon>Eukaryota</taxon>
        <taxon>Viridiplantae</taxon>
        <taxon>Streptophyta</taxon>
        <taxon>Embryophyta</taxon>
        <taxon>Tracheophyta</taxon>
        <taxon>Spermatophyta</taxon>
        <taxon>Magnoliopsida</taxon>
        <taxon>eudicotyledons</taxon>
        <taxon>Gunneridae</taxon>
        <taxon>Pentapetalae</taxon>
        <taxon>rosids</taxon>
        <taxon>fabids</taxon>
        <taxon>Rosales</taxon>
        <taxon>Rosaceae</taxon>
        <taxon>Rosoideae</taxon>
        <taxon>Rosoideae incertae sedis</taxon>
        <taxon>Rosa</taxon>
    </lineage>
</organism>
<dbReference type="EMBL" id="PDCK01000044">
    <property type="protein sequence ID" value="PRQ23221.1"/>
    <property type="molecule type" value="Genomic_DNA"/>
</dbReference>
<protein>
    <submittedName>
        <fullName evidence="2">Uncharacterized protein</fullName>
    </submittedName>
</protein>